<accession>A0ABX2EZV8</accession>
<organism evidence="2 3">
    <name type="scientific">Kibdelosporangium persicum</name>
    <dbReference type="NCBI Taxonomy" id="2698649"/>
    <lineage>
        <taxon>Bacteria</taxon>
        <taxon>Bacillati</taxon>
        <taxon>Actinomycetota</taxon>
        <taxon>Actinomycetes</taxon>
        <taxon>Pseudonocardiales</taxon>
        <taxon>Pseudonocardiaceae</taxon>
        <taxon>Kibdelosporangium</taxon>
    </lineage>
</organism>
<evidence type="ECO:0000256" key="1">
    <source>
        <dbReference type="SAM" id="SignalP"/>
    </source>
</evidence>
<keyword evidence="1" id="KW-0732">Signal</keyword>
<evidence type="ECO:0000313" key="3">
    <source>
        <dbReference type="Proteomes" id="UP000763557"/>
    </source>
</evidence>
<name>A0ABX2EZV8_9PSEU</name>
<protein>
    <submittedName>
        <fullName evidence="2">Uncharacterized protein</fullName>
    </submittedName>
</protein>
<feature type="chain" id="PRO_5045775511" evidence="1">
    <location>
        <begin position="24"/>
        <end position="245"/>
    </location>
</feature>
<reference evidence="2 3" key="1">
    <citation type="submission" date="2020-01" db="EMBL/GenBank/DDBJ databases">
        <title>Kibdelosporangium persica a novel Actinomycetes from a hot desert in Iran.</title>
        <authorList>
            <person name="Safaei N."/>
            <person name="Zaburannyi N."/>
            <person name="Mueller R."/>
            <person name="Wink J."/>
        </authorList>
    </citation>
    <scope>NUCLEOTIDE SEQUENCE [LARGE SCALE GENOMIC DNA]</scope>
    <source>
        <strain evidence="2 3">4NS15</strain>
    </source>
</reference>
<dbReference type="RefSeq" id="WP_173126756.1">
    <property type="nucleotide sequence ID" value="NZ_CBCSGW010000097.1"/>
</dbReference>
<comment type="caution">
    <text evidence="2">The sequence shown here is derived from an EMBL/GenBank/DDBJ whole genome shotgun (WGS) entry which is preliminary data.</text>
</comment>
<dbReference type="EMBL" id="JAAATY010000004">
    <property type="protein sequence ID" value="NRN64507.1"/>
    <property type="molecule type" value="Genomic_DNA"/>
</dbReference>
<proteinExistence type="predicted"/>
<evidence type="ECO:0000313" key="2">
    <source>
        <dbReference type="EMBL" id="NRN64507.1"/>
    </source>
</evidence>
<feature type="signal peptide" evidence="1">
    <location>
        <begin position="1"/>
        <end position="23"/>
    </location>
</feature>
<sequence>MRTPFVFMAVAAACVLSAAPAAASDYYPHPAPLGPERPYEATVPGPDNFESGTAYVERLGTGISVTFDGHRSTATGEKPAAPREFVFLFDNSIRFDLTAFPTCSREQFAASACPPGSKVGAGHARFYPTGTADVAVYNTKFANGMRGVLITIPATGAVFENTLEPVVGRYQRDYTWGLHEIIQPDNTPPAQRGSTTSFLVTFGATWQGEDFVKSHARPGKELHLGVWSHYVTGQRTLKEGTTVMP</sequence>
<dbReference type="Proteomes" id="UP000763557">
    <property type="component" value="Unassembled WGS sequence"/>
</dbReference>
<keyword evidence="3" id="KW-1185">Reference proteome</keyword>
<gene>
    <name evidence="2" type="ORF">GC106_17130</name>
</gene>